<dbReference type="Gene3D" id="3.30.710.10">
    <property type="entry name" value="Potassium Channel Kv1.1, Chain A"/>
    <property type="match status" value="1"/>
</dbReference>
<accession>A0A8T0EGM4</accession>
<comment type="caution">
    <text evidence="3">The sequence shown here is derived from an EMBL/GenBank/DDBJ whole genome shotgun (WGS) entry which is preliminary data.</text>
</comment>
<dbReference type="PROSITE" id="PS50144">
    <property type="entry name" value="MATH"/>
    <property type="match status" value="1"/>
</dbReference>
<name>A0A8T0EGM4_ARGBR</name>
<dbReference type="SMART" id="SM00225">
    <property type="entry name" value="BTB"/>
    <property type="match status" value="1"/>
</dbReference>
<dbReference type="InterPro" id="IPR051481">
    <property type="entry name" value="BTB-POZ/Galectin-3-binding"/>
</dbReference>
<protein>
    <recommendedName>
        <fullName evidence="5">BTB domain-containing protein</fullName>
    </recommendedName>
</protein>
<reference evidence="3" key="1">
    <citation type="journal article" date="2020" name="bioRxiv">
        <title>Chromosome-level reference genome of the European wasp spider Argiope bruennichi: a resource for studies on range expansion and evolutionary adaptation.</title>
        <authorList>
            <person name="Sheffer M.M."/>
            <person name="Hoppe A."/>
            <person name="Krehenwinkel H."/>
            <person name="Uhl G."/>
            <person name="Kuss A.W."/>
            <person name="Jensen L."/>
            <person name="Jensen C."/>
            <person name="Gillespie R.G."/>
            <person name="Hoff K.J."/>
            <person name="Prost S."/>
        </authorList>
    </citation>
    <scope>NUCLEOTIDE SEQUENCE</scope>
</reference>
<dbReference type="AlphaFoldDB" id="A0A8T0EGM4"/>
<feature type="domain" description="BTB" evidence="1">
    <location>
        <begin position="254"/>
        <end position="318"/>
    </location>
</feature>
<dbReference type="InterPro" id="IPR000210">
    <property type="entry name" value="BTB/POZ_dom"/>
</dbReference>
<evidence type="ECO:0000313" key="3">
    <source>
        <dbReference type="EMBL" id="KAF8771095.1"/>
    </source>
</evidence>
<dbReference type="Gene3D" id="2.60.210.10">
    <property type="entry name" value="Apoptosis, Tumor Necrosis Factor Receptor Associated Protein 2, Chain A"/>
    <property type="match status" value="1"/>
</dbReference>
<dbReference type="SUPFAM" id="SSF54695">
    <property type="entry name" value="POZ domain"/>
    <property type="match status" value="1"/>
</dbReference>
<dbReference type="PANTHER" id="PTHR24410">
    <property type="entry name" value="HL07962P-RELATED"/>
    <property type="match status" value="1"/>
</dbReference>
<dbReference type="SUPFAM" id="SSF49599">
    <property type="entry name" value="TRAF domain-like"/>
    <property type="match status" value="1"/>
</dbReference>
<gene>
    <name evidence="3" type="ORF">HNY73_018549</name>
</gene>
<dbReference type="PROSITE" id="PS50097">
    <property type="entry name" value="BTB"/>
    <property type="match status" value="1"/>
</dbReference>
<sequence length="343" mass="39644">MLTVQCRIWRKGSEITTTDLCCARTRLKTYKGSFLWPIEEFSALQTSTAEDFQQLASDDRKVYSLKPFTEKGPFIAFILYLKRNSESEDVYVDILVEKGRDYAFCFELSVLDANGEAIQTLEERGRTYFSWTFFRFCPLITKNKLNDDKNLFLPNDTLVLKCSFEVYAGPISNEIEYCTSNVSAVFKEEEEVLDFFVEEMDADDTLEFEQYFIKDYEEDAFDTSAGQKIEADSCNKSCPLKAALRFLHGESTMTDVNLRCGTKLYPVHKNILCSRSPVFNTIFTNDKEENIFEISGMGENTLCRLLQYIYTDNISLQSEDALDLYKAAADYQFWILKINAWIC</sequence>
<evidence type="ECO:0000313" key="4">
    <source>
        <dbReference type="Proteomes" id="UP000807504"/>
    </source>
</evidence>
<dbReference type="PANTHER" id="PTHR24410:SF23">
    <property type="entry name" value="BTB DOMAIN-CONTAINING PROTEIN-RELATED"/>
    <property type="match status" value="1"/>
</dbReference>
<dbReference type="InterPro" id="IPR011333">
    <property type="entry name" value="SKP1/BTB/POZ_sf"/>
</dbReference>
<organism evidence="3 4">
    <name type="scientific">Argiope bruennichi</name>
    <name type="common">Wasp spider</name>
    <name type="synonym">Aranea bruennichi</name>
    <dbReference type="NCBI Taxonomy" id="94029"/>
    <lineage>
        <taxon>Eukaryota</taxon>
        <taxon>Metazoa</taxon>
        <taxon>Ecdysozoa</taxon>
        <taxon>Arthropoda</taxon>
        <taxon>Chelicerata</taxon>
        <taxon>Arachnida</taxon>
        <taxon>Araneae</taxon>
        <taxon>Araneomorphae</taxon>
        <taxon>Entelegynae</taxon>
        <taxon>Araneoidea</taxon>
        <taxon>Araneidae</taxon>
        <taxon>Argiope</taxon>
    </lineage>
</organism>
<evidence type="ECO:0000259" key="2">
    <source>
        <dbReference type="PROSITE" id="PS50144"/>
    </source>
</evidence>
<dbReference type="EMBL" id="JABXBU010002228">
    <property type="protein sequence ID" value="KAF8771095.1"/>
    <property type="molecule type" value="Genomic_DNA"/>
</dbReference>
<dbReference type="InterPro" id="IPR008974">
    <property type="entry name" value="TRAF-like"/>
</dbReference>
<keyword evidence="4" id="KW-1185">Reference proteome</keyword>
<evidence type="ECO:0000259" key="1">
    <source>
        <dbReference type="PROSITE" id="PS50097"/>
    </source>
</evidence>
<dbReference type="Pfam" id="PF00651">
    <property type="entry name" value="BTB"/>
    <property type="match status" value="1"/>
</dbReference>
<feature type="domain" description="MATH" evidence="2">
    <location>
        <begin position="31"/>
        <end position="164"/>
    </location>
</feature>
<dbReference type="Proteomes" id="UP000807504">
    <property type="component" value="Unassembled WGS sequence"/>
</dbReference>
<reference evidence="3" key="2">
    <citation type="submission" date="2020-06" db="EMBL/GenBank/DDBJ databases">
        <authorList>
            <person name="Sheffer M."/>
        </authorList>
    </citation>
    <scope>NUCLEOTIDE SEQUENCE</scope>
</reference>
<proteinExistence type="predicted"/>
<evidence type="ECO:0008006" key="5">
    <source>
        <dbReference type="Google" id="ProtNLM"/>
    </source>
</evidence>
<dbReference type="CDD" id="cd18186">
    <property type="entry name" value="BTB_POZ_ZBTB_KLHL-like"/>
    <property type="match status" value="1"/>
</dbReference>
<dbReference type="InterPro" id="IPR002083">
    <property type="entry name" value="MATH/TRAF_dom"/>
</dbReference>